<evidence type="ECO:0000313" key="1">
    <source>
        <dbReference type="EMBL" id="EOP64476.1"/>
    </source>
</evidence>
<organism evidence="1 2">
    <name type="scientific">Bacillus cereus ISP2954</name>
    <dbReference type="NCBI Taxonomy" id="1053215"/>
    <lineage>
        <taxon>Bacteria</taxon>
        <taxon>Bacillati</taxon>
        <taxon>Bacillota</taxon>
        <taxon>Bacilli</taxon>
        <taxon>Bacillales</taxon>
        <taxon>Bacillaceae</taxon>
        <taxon>Bacillus</taxon>
        <taxon>Bacillus cereus group</taxon>
    </lineage>
</organism>
<protein>
    <submittedName>
        <fullName evidence="1">Uncharacterized protein</fullName>
    </submittedName>
</protein>
<dbReference type="EMBL" id="AHEJ01000051">
    <property type="protein sequence ID" value="EOP64476.1"/>
    <property type="molecule type" value="Genomic_DNA"/>
</dbReference>
<accession>A0A9W5QGY2</accession>
<sequence length="64" mass="7406">MSDWMLHVLNNPESPILPLINVERVRAIAEGKDEVISGNDARGIIDYLLQVNSWLEEYNIKLIW</sequence>
<proteinExistence type="predicted"/>
<reference evidence="1 2" key="1">
    <citation type="submission" date="2012-12" db="EMBL/GenBank/DDBJ databases">
        <title>The Genome Sequence of Bacillus cereus ISP2954.</title>
        <authorList>
            <consortium name="The Broad Institute Genome Sequencing Platform"/>
            <consortium name="The Broad Institute Genome Sequencing Center for Infectious Disease"/>
            <person name="Feldgarden M."/>
            <person name="Van der Auwera G.A."/>
            <person name="Mahillon J."/>
            <person name="Duprez V."/>
            <person name="Timmery S."/>
            <person name="Mattelet C."/>
            <person name="Dierick K."/>
            <person name="Sun M."/>
            <person name="Yu Z."/>
            <person name="Zhu L."/>
            <person name="Hu X."/>
            <person name="Shank E.B."/>
            <person name="Swiecicka I."/>
            <person name="Hansen B.M."/>
            <person name="Andrup L."/>
            <person name="Walker B."/>
            <person name="Young S.K."/>
            <person name="Zeng Q."/>
            <person name="Gargeya S."/>
            <person name="Fitzgerald M."/>
            <person name="Haas B."/>
            <person name="Abouelleil A."/>
            <person name="Alvarado L."/>
            <person name="Arachchi H.M."/>
            <person name="Berlin A.M."/>
            <person name="Chapman S.B."/>
            <person name="Dewar J."/>
            <person name="Goldberg J."/>
            <person name="Griggs A."/>
            <person name="Gujja S."/>
            <person name="Hansen M."/>
            <person name="Howarth C."/>
            <person name="Imamovic A."/>
            <person name="Larimer J."/>
            <person name="McCowan C."/>
            <person name="Murphy C."/>
            <person name="Neiman D."/>
            <person name="Pearson M."/>
            <person name="Priest M."/>
            <person name="Roberts A."/>
            <person name="Saif S."/>
            <person name="Shea T."/>
            <person name="Sisk P."/>
            <person name="Sykes S."/>
            <person name="Wortman J."/>
            <person name="Nusbaum C."/>
            <person name="Birren B."/>
        </authorList>
    </citation>
    <scope>NUCLEOTIDE SEQUENCE [LARGE SCALE GENOMIC DNA]</scope>
    <source>
        <strain evidence="1 2">ISP2954</strain>
    </source>
</reference>
<gene>
    <name evidence="1" type="ORF">IGU_03996</name>
</gene>
<dbReference type="AlphaFoldDB" id="A0A9W5QGY2"/>
<dbReference type="Proteomes" id="UP000013989">
    <property type="component" value="Unassembled WGS sequence"/>
</dbReference>
<evidence type="ECO:0000313" key="2">
    <source>
        <dbReference type="Proteomes" id="UP000013989"/>
    </source>
</evidence>
<comment type="caution">
    <text evidence="1">The sequence shown here is derived from an EMBL/GenBank/DDBJ whole genome shotgun (WGS) entry which is preliminary data.</text>
</comment>
<name>A0A9W5QGY2_BACCE</name>